<protein>
    <submittedName>
        <fullName evidence="1">Uncharacterized protein</fullName>
    </submittedName>
</protein>
<organism evidence="1">
    <name type="scientific">marine sediment metagenome</name>
    <dbReference type="NCBI Taxonomy" id="412755"/>
    <lineage>
        <taxon>unclassified sequences</taxon>
        <taxon>metagenomes</taxon>
        <taxon>ecological metagenomes</taxon>
    </lineage>
</organism>
<reference evidence="1" key="1">
    <citation type="journal article" date="2015" name="Nature">
        <title>Complex archaea that bridge the gap between prokaryotes and eukaryotes.</title>
        <authorList>
            <person name="Spang A."/>
            <person name="Saw J.H."/>
            <person name="Jorgensen S.L."/>
            <person name="Zaremba-Niedzwiedzka K."/>
            <person name="Martijn J."/>
            <person name="Lind A.E."/>
            <person name="van Eijk R."/>
            <person name="Schleper C."/>
            <person name="Guy L."/>
            <person name="Ettema T.J."/>
        </authorList>
    </citation>
    <scope>NUCLEOTIDE SEQUENCE</scope>
</reference>
<dbReference type="AlphaFoldDB" id="A0A0F9N765"/>
<dbReference type="EMBL" id="LAZR01003714">
    <property type="protein sequence ID" value="KKN15420.1"/>
    <property type="molecule type" value="Genomic_DNA"/>
</dbReference>
<evidence type="ECO:0000313" key="1">
    <source>
        <dbReference type="EMBL" id="KKN15420.1"/>
    </source>
</evidence>
<accession>A0A0F9N765</accession>
<comment type="caution">
    <text evidence="1">The sequence shown here is derived from an EMBL/GenBank/DDBJ whole genome shotgun (WGS) entry which is preliminary data.</text>
</comment>
<proteinExistence type="predicted"/>
<gene>
    <name evidence="1" type="ORF">LCGC14_0986170</name>
</gene>
<sequence length="88" mass="10016">MKNMLEVNKLKRSALITAITGTVTLTGSWAETAAELEFHGDMDNRFQAYTNQRDWFAGGNSGGGSLKNDEPTESYGEVKYPLWRRLWW</sequence>
<name>A0A0F9N765_9ZZZZ</name>